<feature type="compositionally biased region" description="Polar residues" evidence="1">
    <location>
        <begin position="1"/>
        <end position="19"/>
    </location>
</feature>
<evidence type="ECO:0000313" key="2">
    <source>
        <dbReference type="EMBL" id="KYO38176.1"/>
    </source>
</evidence>
<evidence type="ECO:0000256" key="1">
    <source>
        <dbReference type="SAM" id="MobiDB-lite"/>
    </source>
</evidence>
<sequence>MGAQKDFSTASMGSGSHGSVSKPPRPMAARNSAMARTTAECCRDFRSKQRWSRKTLLKVLVDSSVARAECADAWWDELYMVFCLG</sequence>
<name>A0A151NMW0_ALLMI</name>
<dbReference type="EMBL" id="AKHW03002528">
    <property type="protein sequence ID" value="KYO38176.1"/>
    <property type="molecule type" value="Genomic_DNA"/>
</dbReference>
<proteinExistence type="predicted"/>
<reference evidence="2 3" key="1">
    <citation type="journal article" date="2012" name="Genome Biol.">
        <title>Sequencing three crocodilian genomes to illuminate the evolution of archosaurs and amniotes.</title>
        <authorList>
            <person name="St John J.A."/>
            <person name="Braun E.L."/>
            <person name="Isberg S.R."/>
            <person name="Miles L.G."/>
            <person name="Chong A.Y."/>
            <person name="Gongora J."/>
            <person name="Dalzell P."/>
            <person name="Moran C."/>
            <person name="Bed'hom B."/>
            <person name="Abzhanov A."/>
            <person name="Burgess S.C."/>
            <person name="Cooksey A.M."/>
            <person name="Castoe T.A."/>
            <person name="Crawford N.G."/>
            <person name="Densmore L.D."/>
            <person name="Drew J.C."/>
            <person name="Edwards S.V."/>
            <person name="Faircloth B.C."/>
            <person name="Fujita M.K."/>
            <person name="Greenwold M.J."/>
            <person name="Hoffmann F.G."/>
            <person name="Howard J.M."/>
            <person name="Iguchi T."/>
            <person name="Janes D.E."/>
            <person name="Khan S.Y."/>
            <person name="Kohno S."/>
            <person name="de Koning A.J."/>
            <person name="Lance S.L."/>
            <person name="McCarthy F.M."/>
            <person name="McCormack J.E."/>
            <person name="Merchant M.E."/>
            <person name="Peterson D.G."/>
            <person name="Pollock D.D."/>
            <person name="Pourmand N."/>
            <person name="Raney B.J."/>
            <person name="Roessler K.A."/>
            <person name="Sanford J.R."/>
            <person name="Sawyer R.H."/>
            <person name="Schmidt C.J."/>
            <person name="Triplett E.W."/>
            <person name="Tuberville T.D."/>
            <person name="Venegas-Anaya M."/>
            <person name="Howard J.T."/>
            <person name="Jarvis E.D."/>
            <person name="Guillette L.J.Jr."/>
            <person name="Glenn T.C."/>
            <person name="Green R.E."/>
            <person name="Ray D.A."/>
        </authorList>
    </citation>
    <scope>NUCLEOTIDE SEQUENCE [LARGE SCALE GENOMIC DNA]</scope>
    <source>
        <strain evidence="2">KSC_2009_1</strain>
    </source>
</reference>
<dbReference type="AlphaFoldDB" id="A0A151NMW0"/>
<dbReference type="Proteomes" id="UP000050525">
    <property type="component" value="Unassembled WGS sequence"/>
</dbReference>
<organism evidence="2 3">
    <name type="scientific">Alligator mississippiensis</name>
    <name type="common">American alligator</name>
    <dbReference type="NCBI Taxonomy" id="8496"/>
    <lineage>
        <taxon>Eukaryota</taxon>
        <taxon>Metazoa</taxon>
        <taxon>Chordata</taxon>
        <taxon>Craniata</taxon>
        <taxon>Vertebrata</taxon>
        <taxon>Euteleostomi</taxon>
        <taxon>Archelosauria</taxon>
        <taxon>Archosauria</taxon>
        <taxon>Crocodylia</taxon>
        <taxon>Alligatoridae</taxon>
        <taxon>Alligatorinae</taxon>
        <taxon>Alligator</taxon>
    </lineage>
</organism>
<comment type="caution">
    <text evidence="2">The sequence shown here is derived from an EMBL/GenBank/DDBJ whole genome shotgun (WGS) entry which is preliminary data.</text>
</comment>
<evidence type="ECO:0000313" key="3">
    <source>
        <dbReference type="Proteomes" id="UP000050525"/>
    </source>
</evidence>
<accession>A0A151NMW0</accession>
<keyword evidence="3" id="KW-1185">Reference proteome</keyword>
<feature type="region of interest" description="Disordered" evidence="1">
    <location>
        <begin position="1"/>
        <end position="33"/>
    </location>
</feature>
<gene>
    <name evidence="2" type="ORF">Y1Q_0007286</name>
</gene>
<protein>
    <submittedName>
        <fullName evidence="2">Uncharacterized protein</fullName>
    </submittedName>
</protein>